<dbReference type="AlphaFoldDB" id="A0A238GYH4"/>
<proteinExistence type="predicted"/>
<dbReference type="Proteomes" id="UP000198460">
    <property type="component" value="Unassembled WGS sequence"/>
</dbReference>
<gene>
    <name evidence="2" type="ORF">BSIN_1340</name>
</gene>
<accession>A0A238GYH4</accession>
<dbReference type="EMBL" id="FXAN01000004">
    <property type="protein sequence ID" value="SMF98036.1"/>
    <property type="molecule type" value="Genomic_DNA"/>
</dbReference>
<name>A0A238GYH4_9BURK</name>
<sequence>MIGHREIVSATPRRADKPDTPNKRDKTLPDTRDADTQPTCNAKIKQERKRREDGEGSGR</sequence>
<evidence type="ECO:0000313" key="2">
    <source>
        <dbReference type="EMBL" id="SMF98036.1"/>
    </source>
</evidence>
<feature type="compositionally biased region" description="Basic and acidic residues" evidence="1">
    <location>
        <begin position="49"/>
        <end position="59"/>
    </location>
</feature>
<organism evidence="2 3">
    <name type="scientific">Burkholderia singularis</name>
    <dbReference type="NCBI Taxonomy" id="1503053"/>
    <lineage>
        <taxon>Bacteria</taxon>
        <taxon>Pseudomonadati</taxon>
        <taxon>Pseudomonadota</taxon>
        <taxon>Betaproteobacteria</taxon>
        <taxon>Burkholderiales</taxon>
        <taxon>Burkholderiaceae</taxon>
        <taxon>Burkholderia</taxon>
        <taxon>pseudomallei group</taxon>
    </lineage>
</organism>
<evidence type="ECO:0000313" key="3">
    <source>
        <dbReference type="Proteomes" id="UP000198460"/>
    </source>
</evidence>
<feature type="compositionally biased region" description="Basic and acidic residues" evidence="1">
    <location>
        <begin position="1"/>
        <end position="35"/>
    </location>
</feature>
<reference evidence="2 3" key="1">
    <citation type="submission" date="2017-04" db="EMBL/GenBank/DDBJ databases">
        <authorList>
            <person name="Afonso C.L."/>
            <person name="Miller P.J."/>
            <person name="Scott M.A."/>
            <person name="Spackman E."/>
            <person name="Goraichik I."/>
            <person name="Dimitrov K.M."/>
            <person name="Suarez D.L."/>
            <person name="Swayne D.E."/>
        </authorList>
    </citation>
    <scope>NUCLEOTIDE SEQUENCE [LARGE SCALE GENOMIC DNA]</scope>
    <source>
        <strain evidence="2">LMG 28154</strain>
    </source>
</reference>
<feature type="region of interest" description="Disordered" evidence="1">
    <location>
        <begin position="1"/>
        <end position="59"/>
    </location>
</feature>
<protein>
    <submittedName>
        <fullName evidence="2">Uncharacterized protein</fullName>
    </submittedName>
</protein>
<evidence type="ECO:0000256" key="1">
    <source>
        <dbReference type="SAM" id="MobiDB-lite"/>
    </source>
</evidence>